<gene>
    <name evidence="2" type="ORF">FYJ57_12055</name>
</gene>
<protein>
    <submittedName>
        <fullName evidence="2">Uncharacterized protein</fullName>
    </submittedName>
</protein>
<name>A0A7X2P5C4_9FIRM</name>
<sequence length="232" mass="27137">MKAVIRLYKCHDMDLLLLKMVYHVNLAKTAKLCLKAFVDHENIVFLPCESPNPEIKYVYKKSQTKQTVRQIQFPTQSFVLRLNDDTEAPYITFWNSIIPGYRTMFLKQLLRMYLRMPALSEYVVDRSGLQHTEYLNPPVPYEIPLLQKDGMRQQESSSVWEHKKTESRKPVFSKKPTDTRKNQLQDFMQQAKENTVSEADFLQTAAALPENNNMNAADDAEELMNYMAAWMD</sequence>
<proteinExistence type="predicted"/>
<dbReference type="EMBL" id="VUMS01000025">
    <property type="protein sequence ID" value="MST67430.1"/>
    <property type="molecule type" value="Genomic_DNA"/>
</dbReference>
<evidence type="ECO:0000313" key="2">
    <source>
        <dbReference type="EMBL" id="MST67430.1"/>
    </source>
</evidence>
<feature type="region of interest" description="Disordered" evidence="1">
    <location>
        <begin position="154"/>
        <end position="180"/>
    </location>
</feature>
<feature type="compositionally biased region" description="Basic and acidic residues" evidence="1">
    <location>
        <begin position="160"/>
        <end position="180"/>
    </location>
</feature>
<dbReference type="AlphaFoldDB" id="A0A7X2P5C4"/>
<keyword evidence="3" id="KW-1185">Reference proteome</keyword>
<comment type="caution">
    <text evidence="2">The sequence shown here is derived from an EMBL/GenBank/DDBJ whole genome shotgun (WGS) entry which is preliminary data.</text>
</comment>
<evidence type="ECO:0000256" key="1">
    <source>
        <dbReference type="SAM" id="MobiDB-lite"/>
    </source>
</evidence>
<evidence type="ECO:0000313" key="3">
    <source>
        <dbReference type="Proteomes" id="UP000440513"/>
    </source>
</evidence>
<dbReference type="RefSeq" id="WP_154432828.1">
    <property type="nucleotide sequence ID" value="NZ_VUMS01000025.1"/>
</dbReference>
<accession>A0A7X2P5C4</accession>
<organism evidence="2 3">
    <name type="scientific">Oliverpabstia intestinalis</name>
    <dbReference type="NCBI Taxonomy" id="2606633"/>
    <lineage>
        <taxon>Bacteria</taxon>
        <taxon>Bacillati</taxon>
        <taxon>Bacillota</taxon>
        <taxon>Clostridia</taxon>
        <taxon>Lachnospirales</taxon>
        <taxon>Lachnospiraceae</taxon>
        <taxon>Oliverpabstia</taxon>
    </lineage>
</organism>
<reference evidence="2 3" key="1">
    <citation type="submission" date="2019-08" db="EMBL/GenBank/DDBJ databases">
        <title>In-depth cultivation of the pig gut microbiome towards novel bacterial diversity and tailored functional studies.</title>
        <authorList>
            <person name="Wylensek D."/>
            <person name="Hitch T.C.A."/>
            <person name="Clavel T."/>
        </authorList>
    </citation>
    <scope>NUCLEOTIDE SEQUENCE [LARGE SCALE GENOMIC DNA]</scope>
    <source>
        <strain evidence="2 3">BSM-380-WT-5A</strain>
    </source>
</reference>
<dbReference type="Proteomes" id="UP000440513">
    <property type="component" value="Unassembled WGS sequence"/>
</dbReference>